<dbReference type="InterPro" id="IPR012340">
    <property type="entry name" value="NA-bd_OB-fold"/>
</dbReference>
<dbReference type="InterPro" id="IPR010280">
    <property type="entry name" value="U5_MeTrfase_fam"/>
</dbReference>
<evidence type="ECO:0000313" key="8">
    <source>
        <dbReference type="Proteomes" id="UP001178354"/>
    </source>
</evidence>
<evidence type="ECO:0000256" key="6">
    <source>
        <dbReference type="PROSITE-ProRule" id="PRU10015"/>
    </source>
</evidence>
<dbReference type="PROSITE" id="PS01230">
    <property type="entry name" value="TRMA_1"/>
    <property type="match status" value="1"/>
</dbReference>
<evidence type="ECO:0000256" key="5">
    <source>
        <dbReference type="PROSITE-ProRule" id="PRU01024"/>
    </source>
</evidence>
<dbReference type="InterPro" id="IPR030390">
    <property type="entry name" value="MeTrfase_TrmA_AS"/>
</dbReference>
<dbReference type="GO" id="GO:0070041">
    <property type="term" value="F:rRNA (uridine-C5-)-methyltransferase activity"/>
    <property type="evidence" value="ECO:0007669"/>
    <property type="project" value="TreeGrafter"/>
</dbReference>
<comment type="caution">
    <text evidence="7">The sequence shown here is derived from an EMBL/GenBank/DDBJ whole genome shotgun (WGS) entry which is preliminary data.</text>
</comment>
<gene>
    <name evidence="7" type="ORF">Q8A57_03050</name>
</gene>
<reference evidence="7" key="1">
    <citation type="journal article" date="2010" name="Int. J. Syst. Evol. Microbiol.">
        <title>Porticoccus litoralis gen. nov., sp. nov., a gammaproteobacterium isolated from the Yellow Sea.</title>
        <authorList>
            <person name="Oh H.M."/>
            <person name="Kim H."/>
            <person name="Kim K.M."/>
            <person name="Min G.S."/>
            <person name="Cho J.C."/>
        </authorList>
    </citation>
    <scope>NUCLEOTIDE SEQUENCE</scope>
    <source>
        <strain evidence="7">DSM 25064</strain>
    </source>
</reference>
<evidence type="ECO:0000256" key="3">
    <source>
        <dbReference type="ARBA" id="ARBA00022691"/>
    </source>
</evidence>
<evidence type="ECO:0000256" key="2">
    <source>
        <dbReference type="ARBA" id="ARBA00022679"/>
    </source>
</evidence>
<dbReference type="Gene3D" id="2.40.50.1070">
    <property type="match status" value="1"/>
</dbReference>
<keyword evidence="4" id="KW-0411">Iron-sulfur</keyword>
<evidence type="ECO:0000313" key="7">
    <source>
        <dbReference type="EMBL" id="MDP1519936.1"/>
    </source>
</evidence>
<dbReference type="PANTHER" id="PTHR11061:SF30">
    <property type="entry name" value="TRNA (URACIL(54)-C(5))-METHYLTRANSFERASE"/>
    <property type="match status" value="1"/>
</dbReference>
<comment type="caution">
    <text evidence="5">Lacks conserved residue(s) required for the propagation of feature annotation.</text>
</comment>
<dbReference type="PROSITE" id="PS51687">
    <property type="entry name" value="SAM_MT_RNA_M5U"/>
    <property type="match status" value="1"/>
</dbReference>
<feature type="binding site" evidence="5">
    <location>
        <position position="312"/>
    </location>
    <ligand>
        <name>S-adenosyl-L-methionine</name>
        <dbReference type="ChEBI" id="CHEBI:59789"/>
    </ligand>
</feature>
<name>A0AAW8AYT3_9GAMM</name>
<feature type="binding site" evidence="5">
    <location>
        <position position="247"/>
    </location>
    <ligand>
        <name>S-adenosyl-L-methionine</name>
        <dbReference type="ChEBI" id="CHEBI:59789"/>
    </ligand>
</feature>
<dbReference type="InterPro" id="IPR029063">
    <property type="entry name" value="SAM-dependent_MTases_sf"/>
</dbReference>
<accession>A0AAW8AYT3</accession>
<dbReference type="SUPFAM" id="SSF50249">
    <property type="entry name" value="Nucleic acid-binding proteins"/>
    <property type="match status" value="1"/>
</dbReference>
<dbReference type="Proteomes" id="UP001178354">
    <property type="component" value="Unassembled WGS sequence"/>
</dbReference>
<keyword evidence="4" id="KW-0408">Iron</keyword>
<keyword evidence="3 5" id="KW-0949">S-adenosyl-L-methionine</keyword>
<reference evidence="7" key="2">
    <citation type="submission" date="2023-08" db="EMBL/GenBank/DDBJ databases">
        <authorList>
            <person name="Luo J."/>
        </authorList>
    </citation>
    <scope>NUCLEOTIDE SEQUENCE</scope>
    <source>
        <strain evidence="7">DSM 25064</strain>
    </source>
</reference>
<proteinExistence type="inferred from homology"/>
<dbReference type="Gene3D" id="3.40.50.150">
    <property type="entry name" value="Vaccinia Virus protein VP39"/>
    <property type="match status" value="2"/>
</dbReference>
<dbReference type="GO" id="GO:0070475">
    <property type="term" value="P:rRNA base methylation"/>
    <property type="evidence" value="ECO:0007669"/>
    <property type="project" value="TreeGrafter"/>
</dbReference>
<dbReference type="PANTHER" id="PTHR11061">
    <property type="entry name" value="RNA M5U METHYLTRANSFERASE"/>
    <property type="match status" value="1"/>
</dbReference>
<dbReference type="AlphaFoldDB" id="A0AAW8AYT3"/>
<dbReference type="RefSeq" id="WP_305169448.1">
    <property type="nucleotide sequence ID" value="NZ_JAUUUU010000001.1"/>
</dbReference>
<evidence type="ECO:0000256" key="1">
    <source>
        <dbReference type="ARBA" id="ARBA00022603"/>
    </source>
</evidence>
<dbReference type="Pfam" id="PF05958">
    <property type="entry name" value="tRNA_U5-meth_tr"/>
    <property type="match status" value="1"/>
</dbReference>
<evidence type="ECO:0008006" key="9">
    <source>
        <dbReference type="Google" id="ProtNLM"/>
    </source>
</evidence>
<keyword evidence="1 5" id="KW-0489">Methyltransferase</keyword>
<dbReference type="Gene3D" id="2.40.50.140">
    <property type="entry name" value="Nucleic acid-binding proteins"/>
    <property type="match status" value="1"/>
</dbReference>
<protein>
    <recommendedName>
        <fullName evidence="9">TRAM domain-containing protein</fullName>
    </recommendedName>
</protein>
<sequence>MKPRKPVRRQRSNPAGRKITFEIESMDTMGQGVAHIDGKPCFIAKTLPGETGTATIFRASKGVQFARLETLEQRAENRVEPACEHFEHCPGCHFLHTDYQSELTYKTDALAGHLKRLDRALPNVEVHGTEQRLHYRNRVQLHYRHKYIGMLDPVADTVLPVPGCQIVDEQLKPVMDALYQQPEWTEQHSGKGHCEIYLTGDGVSTAWDSPYAHGGFTQVNGAMNEVLRNTVLAQFGDRNSGKLLDLFSGEGNLSELIVERQPAIDRVMVDFAPERVKEQTLSFLHLDLFSETALRTFRARSPHSKFDVLLVDPPRKGFPALHEWVKALKPEKLIYVSCNAATLVRDLQLLGSQCSIEHISLIDLFPGTYHYETLVTVTFP</sequence>
<comment type="similarity">
    <text evidence="5">Belongs to the class I-like SAM-binding methyltransferase superfamily. RNA M5U methyltransferase family.</text>
</comment>
<feature type="active site" evidence="6">
    <location>
        <position position="338"/>
    </location>
</feature>
<dbReference type="SUPFAM" id="SSF53335">
    <property type="entry name" value="S-adenosyl-L-methionine-dependent methyltransferases"/>
    <property type="match status" value="1"/>
</dbReference>
<dbReference type="CDD" id="cd02440">
    <property type="entry name" value="AdoMet_MTases"/>
    <property type="match status" value="1"/>
</dbReference>
<feature type="active site" description="Nucleophile" evidence="5">
    <location>
        <position position="338"/>
    </location>
</feature>
<dbReference type="EMBL" id="JAUUUU010000001">
    <property type="protein sequence ID" value="MDP1519936.1"/>
    <property type="molecule type" value="Genomic_DNA"/>
</dbReference>
<dbReference type="GO" id="GO:0051539">
    <property type="term" value="F:4 iron, 4 sulfur cluster binding"/>
    <property type="evidence" value="ECO:0007669"/>
    <property type="project" value="UniProtKB-KW"/>
</dbReference>
<keyword evidence="4" id="KW-0479">Metal-binding</keyword>
<evidence type="ECO:0000256" key="4">
    <source>
        <dbReference type="ARBA" id="ARBA00023014"/>
    </source>
</evidence>
<keyword evidence="8" id="KW-1185">Reference proteome</keyword>
<feature type="binding site" evidence="5">
    <location>
        <position position="218"/>
    </location>
    <ligand>
        <name>S-adenosyl-L-methionine</name>
        <dbReference type="ChEBI" id="CHEBI:59789"/>
    </ligand>
</feature>
<keyword evidence="2 5" id="KW-0808">Transferase</keyword>
<organism evidence="7 8">
    <name type="scientific">Porticoccus litoralis</name>
    <dbReference type="NCBI Taxonomy" id="434086"/>
    <lineage>
        <taxon>Bacteria</taxon>
        <taxon>Pseudomonadati</taxon>
        <taxon>Pseudomonadota</taxon>
        <taxon>Gammaproteobacteria</taxon>
        <taxon>Cellvibrionales</taxon>
        <taxon>Porticoccaceae</taxon>
        <taxon>Porticoccus</taxon>
    </lineage>
</organism>